<feature type="transmembrane region" description="Helical" evidence="1">
    <location>
        <begin position="12"/>
        <end position="32"/>
    </location>
</feature>
<dbReference type="RefSeq" id="WP_047812532.1">
    <property type="nucleotide sequence ID" value="NZ_LECT01000006.1"/>
</dbReference>
<name>A0A0J1BLG4_RHOIS</name>
<dbReference type="PANTHER" id="PTHR36974:SF1">
    <property type="entry name" value="DOXX FAMILY MEMBRANE PROTEIN"/>
    <property type="match status" value="1"/>
</dbReference>
<protein>
    <recommendedName>
        <fullName evidence="4">DoxX family protein</fullName>
    </recommendedName>
</protein>
<gene>
    <name evidence="2" type="ORF">RISK_000435</name>
</gene>
<dbReference type="PANTHER" id="PTHR36974">
    <property type="entry name" value="MEMBRANE PROTEIN-RELATED"/>
    <property type="match status" value="1"/>
</dbReference>
<feature type="transmembrane region" description="Helical" evidence="1">
    <location>
        <begin position="109"/>
        <end position="128"/>
    </location>
</feature>
<feature type="transmembrane region" description="Helical" evidence="1">
    <location>
        <begin position="77"/>
        <end position="97"/>
    </location>
</feature>
<dbReference type="OrthoDB" id="327939at2"/>
<feature type="transmembrane region" description="Helical" evidence="1">
    <location>
        <begin position="52"/>
        <end position="70"/>
    </location>
</feature>
<comment type="caution">
    <text evidence="2">The sequence shown here is derived from an EMBL/GenBank/DDBJ whole genome shotgun (WGS) entry which is preliminary data.</text>
</comment>
<keyword evidence="1" id="KW-0472">Membrane</keyword>
<dbReference type="Proteomes" id="UP000036367">
    <property type="component" value="Unassembled WGS sequence"/>
</dbReference>
<evidence type="ECO:0000313" key="3">
    <source>
        <dbReference type="Proteomes" id="UP000036367"/>
    </source>
</evidence>
<evidence type="ECO:0000256" key="1">
    <source>
        <dbReference type="SAM" id="Phobius"/>
    </source>
</evidence>
<accession>A0A0J1BLG4</accession>
<dbReference type="STRING" id="595434.RISK_000435"/>
<dbReference type="AlphaFoldDB" id="A0A0J1BLG4"/>
<evidence type="ECO:0008006" key="4">
    <source>
        <dbReference type="Google" id="ProtNLM"/>
    </source>
</evidence>
<dbReference type="PATRIC" id="fig|595434.4.peg.419"/>
<keyword evidence="1" id="KW-0812">Transmembrane</keyword>
<reference evidence="2" key="1">
    <citation type="submission" date="2015-05" db="EMBL/GenBank/DDBJ databases">
        <title>Permanent draft genome of Rhodopirellula islandicus K833.</title>
        <authorList>
            <person name="Kizina J."/>
            <person name="Richter M."/>
            <person name="Glockner F.O."/>
            <person name="Harder J."/>
        </authorList>
    </citation>
    <scope>NUCLEOTIDE SEQUENCE [LARGE SCALE GENOMIC DNA]</scope>
    <source>
        <strain evidence="2">K833</strain>
    </source>
</reference>
<dbReference type="EMBL" id="LECT01000006">
    <property type="protein sequence ID" value="KLU07357.1"/>
    <property type="molecule type" value="Genomic_DNA"/>
</dbReference>
<keyword evidence="3" id="KW-1185">Reference proteome</keyword>
<proteinExistence type="predicted"/>
<keyword evidence="1" id="KW-1133">Transmembrane helix</keyword>
<organism evidence="2 3">
    <name type="scientific">Rhodopirellula islandica</name>
    <dbReference type="NCBI Taxonomy" id="595434"/>
    <lineage>
        <taxon>Bacteria</taxon>
        <taxon>Pseudomonadati</taxon>
        <taxon>Planctomycetota</taxon>
        <taxon>Planctomycetia</taxon>
        <taxon>Pirellulales</taxon>
        <taxon>Pirellulaceae</taxon>
        <taxon>Rhodopirellula</taxon>
    </lineage>
</organism>
<evidence type="ECO:0000313" key="2">
    <source>
        <dbReference type="EMBL" id="KLU07357.1"/>
    </source>
</evidence>
<sequence>MVLSSLRRLLFVGRLVCLWLVAALFILAGINHFVSPAFYVQMIPDGWPSPRLLVFVSGFFEVLGGTGLLFRRLRTIAGFGLIALLIAVFPANVHMAMHADRYDAFSQTGLIARLPLQAVLIALVWWVACSKRNREVE</sequence>